<organism evidence="1 2">
    <name type="scientific">Mucuna pruriens</name>
    <name type="common">Velvet bean</name>
    <name type="synonym">Dolichos pruriens</name>
    <dbReference type="NCBI Taxonomy" id="157652"/>
    <lineage>
        <taxon>Eukaryota</taxon>
        <taxon>Viridiplantae</taxon>
        <taxon>Streptophyta</taxon>
        <taxon>Embryophyta</taxon>
        <taxon>Tracheophyta</taxon>
        <taxon>Spermatophyta</taxon>
        <taxon>Magnoliopsida</taxon>
        <taxon>eudicotyledons</taxon>
        <taxon>Gunneridae</taxon>
        <taxon>Pentapetalae</taxon>
        <taxon>rosids</taxon>
        <taxon>fabids</taxon>
        <taxon>Fabales</taxon>
        <taxon>Fabaceae</taxon>
        <taxon>Papilionoideae</taxon>
        <taxon>50 kb inversion clade</taxon>
        <taxon>NPAAA clade</taxon>
        <taxon>indigoferoid/millettioid clade</taxon>
        <taxon>Phaseoleae</taxon>
        <taxon>Mucuna</taxon>
    </lineage>
</organism>
<gene>
    <name evidence="1" type="ORF">CR513_19907</name>
</gene>
<dbReference type="Proteomes" id="UP000257109">
    <property type="component" value="Unassembled WGS sequence"/>
</dbReference>
<evidence type="ECO:0000313" key="2">
    <source>
        <dbReference type="Proteomes" id="UP000257109"/>
    </source>
</evidence>
<dbReference type="EMBL" id="QJKJ01003681">
    <property type="protein sequence ID" value="RDX97337.1"/>
    <property type="molecule type" value="Genomic_DNA"/>
</dbReference>
<feature type="non-terminal residue" evidence="1">
    <location>
        <position position="1"/>
    </location>
</feature>
<reference evidence="1" key="1">
    <citation type="submission" date="2018-05" db="EMBL/GenBank/DDBJ databases">
        <title>Draft genome of Mucuna pruriens seed.</title>
        <authorList>
            <person name="Nnadi N.E."/>
            <person name="Vos R."/>
            <person name="Hasami M.H."/>
            <person name="Devisetty U.K."/>
            <person name="Aguiy J.C."/>
        </authorList>
    </citation>
    <scope>NUCLEOTIDE SEQUENCE [LARGE SCALE GENOMIC DNA]</scope>
    <source>
        <strain evidence="1">JCA_2017</strain>
    </source>
</reference>
<dbReference type="AlphaFoldDB" id="A0A371H3H5"/>
<keyword evidence="2" id="KW-1185">Reference proteome</keyword>
<name>A0A371H3H5_MUCPR</name>
<accession>A0A371H3H5</accession>
<sequence length="109" mass="12665">MWDLRLDGTPYSYVSHFVGVRDGKYKMGWSIRRRIRAGNSIISNFGGNHTSRIQTRRNIQHQGLDQPGPCRVRIKLVISSKDPDTKHHHSVNNHISKCHRGRIIPQWKT</sequence>
<evidence type="ECO:0000313" key="1">
    <source>
        <dbReference type="EMBL" id="RDX97337.1"/>
    </source>
</evidence>
<proteinExistence type="predicted"/>
<protein>
    <submittedName>
        <fullName evidence="1">Uncharacterized protein</fullName>
    </submittedName>
</protein>
<comment type="caution">
    <text evidence="1">The sequence shown here is derived from an EMBL/GenBank/DDBJ whole genome shotgun (WGS) entry which is preliminary data.</text>
</comment>